<sequence length="157" mass="17776">MDHITSAEGFSLAHLRYLVIDEADRVIEMAETGWLKAFVGRFTTPAELSESFNVVAPQPLKPLLMHNLLRQPDWRRSLVLVNWNEAAHQLELPLSVLDAREAEFPGAVPAGQRRRAPAEMLRLMAQAGKVDGRVRETPVPLYELRQYEATYVSGFPR</sequence>
<organism evidence="1 2">
    <name type="scientific">Amphibalanus amphitrite</name>
    <name type="common">Striped barnacle</name>
    <name type="synonym">Balanus amphitrite</name>
    <dbReference type="NCBI Taxonomy" id="1232801"/>
    <lineage>
        <taxon>Eukaryota</taxon>
        <taxon>Metazoa</taxon>
        <taxon>Ecdysozoa</taxon>
        <taxon>Arthropoda</taxon>
        <taxon>Crustacea</taxon>
        <taxon>Multicrustacea</taxon>
        <taxon>Cirripedia</taxon>
        <taxon>Thoracica</taxon>
        <taxon>Thoracicalcarea</taxon>
        <taxon>Balanomorpha</taxon>
        <taxon>Balanoidea</taxon>
        <taxon>Balanidae</taxon>
        <taxon>Amphibalaninae</taxon>
        <taxon>Amphibalanus</taxon>
    </lineage>
</organism>
<dbReference type="InterPro" id="IPR027417">
    <property type="entry name" value="P-loop_NTPase"/>
</dbReference>
<keyword evidence="1" id="KW-0347">Helicase</keyword>
<dbReference type="GO" id="GO:0004386">
    <property type="term" value="F:helicase activity"/>
    <property type="evidence" value="ECO:0007669"/>
    <property type="project" value="UniProtKB-KW"/>
</dbReference>
<keyword evidence="1" id="KW-0067">ATP-binding</keyword>
<keyword evidence="1" id="KW-0547">Nucleotide-binding</keyword>
<reference evidence="1 2" key="1">
    <citation type="submission" date="2019-07" db="EMBL/GenBank/DDBJ databases">
        <title>Draft genome assembly of a fouling barnacle, Amphibalanus amphitrite (Darwin, 1854): The first reference genome for Thecostraca.</title>
        <authorList>
            <person name="Kim W."/>
        </authorList>
    </citation>
    <scope>NUCLEOTIDE SEQUENCE [LARGE SCALE GENOMIC DNA]</scope>
    <source>
        <strain evidence="1">SNU_AA5</strain>
        <tissue evidence="1">Soma without cirri and trophi</tissue>
    </source>
</reference>
<dbReference type="Gene3D" id="3.40.50.300">
    <property type="entry name" value="P-loop containing nucleotide triphosphate hydrolases"/>
    <property type="match status" value="1"/>
</dbReference>
<protein>
    <submittedName>
        <fullName evidence="1">Putative ATP-dependent RNA helicase Dbp73D</fullName>
    </submittedName>
</protein>
<keyword evidence="2" id="KW-1185">Reference proteome</keyword>
<proteinExistence type="predicted"/>
<dbReference type="PROSITE" id="PS00039">
    <property type="entry name" value="DEAD_ATP_HELICASE"/>
    <property type="match status" value="1"/>
</dbReference>
<evidence type="ECO:0000313" key="1">
    <source>
        <dbReference type="EMBL" id="KAF0311849.1"/>
    </source>
</evidence>
<accession>A0A6A4X2Y9</accession>
<dbReference type="EMBL" id="VIIS01000211">
    <property type="protein sequence ID" value="KAF0311849.1"/>
    <property type="molecule type" value="Genomic_DNA"/>
</dbReference>
<name>A0A6A4X2Y9_AMPAM</name>
<dbReference type="Proteomes" id="UP000440578">
    <property type="component" value="Unassembled WGS sequence"/>
</dbReference>
<gene>
    <name evidence="1" type="primary">Dbp73D_23</name>
    <name evidence="1" type="ORF">FJT64_017378</name>
</gene>
<dbReference type="AlphaFoldDB" id="A0A6A4X2Y9"/>
<comment type="caution">
    <text evidence="1">The sequence shown here is derived from an EMBL/GenBank/DDBJ whole genome shotgun (WGS) entry which is preliminary data.</text>
</comment>
<dbReference type="InterPro" id="IPR000629">
    <property type="entry name" value="RNA-helicase_DEAD-box_CS"/>
</dbReference>
<keyword evidence="1" id="KW-0378">Hydrolase</keyword>
<evidence type="ECO:0000313" key="2">
    <source>
        <dbReference type="Proteomes" id="UP000440578"/>
    </source>
</evidence>